<comment type="caution">
    <text evidence="6">The sequence shown here is derived from an EMBL/GenBank/DDBJ whole genome shotgun (WGS) entry which is preliminary data.</text>
</comment>
<dbReference type="GO" id="GO:0005743">
    <property type="term" value="C:mitochondrial inner membrane"/>
    <property type="evidence" value="ECO:0007669"/>
    <property type="project" value="TreeGrafter"/>
</dbReference>
<dbReference type="AlphaFoldDB" id="A0A1G4HYD6"/>
<evidence type="ECO:0000256" key="2">
    <source>
        <dbReference type="ARBA" id="ARBA00022692"/>
    </source>
</evidence>
<dbReference type="Proteomes" id="UP000195570">
    <property type="component" value="Unassembled WGS sequence"/>
</dbReference>
<evidence type="ECO:0000313" key="6">
    <source>
        <dbReference type="EMBL" id="SCU64271.1"/>
    </source>
</evidence>
<evidence type="ECO:0000256" key="5">
    <source>
        <dbReference type="SAM" id="Phobius"/>
    </source>
</evidence>
<evidence type="ECO:0000313" key="7">
    <source>
        <dbReference type="Proteomes" id="UP000195570"/>
    </source>
</evidence>
<protein>
    <submittedName>
        <fullName evidence="6">60Kd inner membrane protein, putative</fullName>
    </submittedName>
</protein>
<feature type="transmembrane region" description="Helical" evidence="5">
    <location>
        <begin position="216"/>
        <end position="238"/>
    </location>
</feature>
<keyword evidence="7" id="KW-1185">Reference proteome</keyword>
<dbReference type="GeneID" id="92379753"/>
<proteinExistence type="predicted"/>
<evidence type="ECO:0000256" key="3">
    <source>
        <dbReference type="ARBA" id="ARBA00022989"/>
    </source>
</evidence>
<dbReference type="GO" id="GO:0032979">
    <property type="term" value="P:protein insertion into mitochondrial inner membrane from matrix"/>
    <property type="evidence" value="ECO:0007669"/>
    <property type="project" value="TreeGrafter"/>
</dbReference>
<feature type="transmembrane region" description="Helical" evidence="5">
    <location>
        <begin position="258"/>
        <end position="276"/>
    </location>
</feature>
<feature type="transmembrane region" description="Helical" evidence="5">
    <location>
        <begin position="136"/>
        <end position="154"/>
    </location>
</feature>
<comment type="subcellular location">
    <subcellularLocation>
        <location evidence="1">Membrane</location>
        <topology evidence="1">Multi-pass membrane protein</topology>
    </subcellularLocation>
</comment>
<dbReference type="VEuPathDB" id="TriTrypDB:TEOVI_000581400"/>
<keyword evidence="4 5" id="KW-0472">Membrane</keyword>
<gene>
    <name evidence="6" type="ORF">TEOVI_000581400</name>
</gene>
<name>A0A1G4HYD6_TRYEQ</name>
<organism evidence="6 7">
    <name type="scientific">Trypanosoma equiperdum</name>
    <dbReference type="NCBI Taxonomy" id="5694"/>
    <lineage>
        <taxon>Eukaryota</taxon>
        <taxon>Discoba</taxon>
        <taxon>Euglenozoa</taxon>
        <taxon>Kinetoplastea</taxon>
        <taxon>Metakinetoplastina</taxon>
        <taxon>Trypanosomatida</taxon>
        <taxon>Trypanosomatidae</taxon>
        <taxon>Trypanosoma</taxon>
    </lineage>
</organism>
<dbReference type="GO" id="GO:0032977">
    <property type="term" value="F:membrane insertase activity"/>
    <property type="evidence" value="ECO:0007669"/>
    <property type="project" value="InterPro"/>
</dbReference>
<dbReference type="CDD" id="cd20069">
    <property type="entry name" value="5TM_Oxa1-like"/>
    <property type="match status" value="1"/>
</dbReference>
<dbReference type="RefSeq" id="XP_067076053.1">
    <property type="nucleotide sequence ID" value="XM_067219952.1"/>
</dbReference>
<evidence type="ECO:0000256" key="4">
    <source>
        <dbReference type="ARBA" id="ARBA00023136"/>
    </source>
</evidence>
<evidence type="ECO:0000256" key="1">
    <source>
        <dbReference type="ARBA" id="ARBA00004141"/>
    </source>
</evidence>
<dbReference type="PANTHER" id="PTHR12428:SF13">
    <property type="entry name" value="60KD INNER MEMBRANE PROTEIN"/>
    <property type="match status" value="1"/>
</dbReference>
<keyword evidence="3 5" id="KW-1133">Transmembrane helix</keyword>
<reference evidence="6" key="1">
    <citation type="submission" date="2016-09" db="EMBL/GenBank/DDBJ databases">
        <authorList>
            <person name="Hebert L."/>
            <person name="Moumen B."/>
        </authorList>
    </citation>
    <scope>NUCLEOTIDE SEQUENCE [LARGE SCALE GENOMIC DNA]</scope>
    <source>
        <strain evidence="6">OVI</strain>
    </source>
</reference>
<keyword evidence="2 5" id="KW-0812">Transmembrane</keyword>
<dbReference type="PANTHER" id="PTHR12428">
    <property type="entry name" value="OXA1"/>
    <property type="match status" value="1"/>
</dbReference>
<dbReference type="EMBL" id="CZPT02000030">
    <property type="protein sequence ID" value="SCU64271.1"/>
    <property type="molecule type" value="Genomic_DNA"/>
</dbReference>
<sequence>MSAHRFVSRGVLTRRLVSGCRLGPGAVAAPRATGLASPMTGAIRCFSWNPASWMNTDTIGRKSHQEIEEELPEVFAQQPMEVDDFIRPEKSVFERLEDFWDWIVGFLQPVEKQVEIMRHLRNEGVFGFDFGGWGNVFFFYGIFMRLCTLVPSLLSHRNALRLSHINPQLSEIATCQNRAKSDRSLSTAEKRVIKEGYNRMKYALMKKHHCAQWKNFLSMITAPVTLSAFISVRRLAVYETDLERAPFLWIVDLTMPDPTYGLPMICAGMFLMNFELNQMMQRGGRSSTGLYVRWGMRVGSVIGVYFFSSQPAAMFAYWIGLSTAGLLQPLLLRWQPFRDFFKLPDPPAVARAHIIVDVPGASLMERLFASKEERKRREAKRQALREERQKRKFDKIENYDDVVFEEETNHPRGRKVKD</sequence>
<dbReference type="InterPro" id="IPR001708">
    <property type="entry name" value="YidC/ALB3/OXA1/COX18"/>
</dbReference>
<accession>A0A1G4HYD6</accession>